<dbReference type="InterPro" id="IPR029154">
    <property type="entry name" value="HIBADH-like_NADP-bd"/>
</dbReference>
<dbReference type="PANTHER" id="PTHR43580:SF2">
    <property type="entry name" value="CYTOKINE-LIKE NUCLEAR FACTOR N-PAC"/>
    <property type="match status" value="1"/>
</dbReference>
<name>A0A9X3YPR3_9GAMM</name>
<keyword evidence="7" id="KW-1185">Reference proteome</keyword>
<dbReference type="PANTHER" id="PTHR43580">
    <property type="entry name" value="OXIDOREDUCTASE GLYR1-RELATED"/>
    <property type="match status" value="1"/>
</dbReference>
<dbReference type="Proteomes" id="UP001139971">
    <property type="component" value="Unassembled WGS sequence"/>
</dbReference>
<reference evidence="6" key="1">
    <citation type="submission" date="2023-02" db="EMBL/GenBank/DDBJ databases">
        <title>Tahibacter soli sp. nov. isolated from soil.</title>
        <authorList>
            <person name="Baek J.H."/>
            <person name="Lee J.K."/>
            <person name="Choi D.G."/>
            <person name="Jeon C.O."/>
        </authorList>
    </citation>
    <scope>NUCLEOTIDE SEQUENCE</scope>
    <source>
        <strain evidence="6">BL</strain>
    </source>
</reference>
<dbReference type="GO" id="GO:0051287">
    <property type="term" value="F:NAD binding"/>
    <property type="evidence" value="ECO:0007669"/>
    <property type="project" value="InterPro"/>
</dbReference>
<keyword evidence="1" id="KW-0560">Oxidoreductase</keyword>
<dbReference type="InterPro" id="IPR015815">
    <property type="entry name" value="HIBADH-related"/>
</dbReference>
<dbReference type="InterPro" id="IPR051265">
    <property type="entry name" value="HIBADH-related_NP60_sf"/>
</dbReference>
<dbReference type="SUPFAM" id="SSF48179">
    <property type="entry name" value="6-phosphogluconate dehydrogenase C-terminal domain-like"/>
    <property type="match status" value="1"/>
</dbReference>
<evidence type="ECO:0000259" key="4">
    <source>
        <dbReference type="Pfam" id="PF03446"/>
    </source>
</evidence>
<accession>A0A9X3YPR3</accession>
<feature type="domain" description="6-phosphogluconate dehydrogenase NADP-binding" evidence="4">
    <location>
        <begin position="4"/>
        <end position="160"/>
    </location>
</feature>
<protein>
    <submittedName>
        <fullName evidence="6">NAD(P)-dependent oxidoreductase</fullName>
    </submittedName>
</protein>
<dbReference type="SUPFAM" id="SSF51735">
    <property type="entry name" value="NAD(P)-binding Rossmann-fold domains"/>
    <property type="match status" value="1"/>
</dbReference>
<dbReference type="GO" id="GO:0016491">
    <property type="term" value="F:oxidoreductase activity"/>
    <property type="evidence" value="ECO:0007669"/>
    <property type="project" value="UniProtKB-KW"/>
</dbReference>
<proteinExistence type="predicted"/>
<dbReference type="GO" id="GO:0050661">
    <property type="term" value="F:NADP binding"/>
    <property type="evidence" value="ECO:0007669"/>
    <property type="project" value="InterPro"/>
</dbReference>
<sequence>MNPGFIGIGHMGEPMAANLLRGGIALTVWNRTPGRCDALAALGATVAPSVDALFAQCDIAMLMLIDSAAIDAVLGRGTPAFARRVAGRTVVNLGTTSPAYSQALGREIAEAGGRYAEAPVSGSRVPAERGELVGMLAGDADTFDAIRPLLRPLCTRVFECGAVPGALRMKLAANHYLVGTVAVLAETVHAASCAGIDLALLRDVLDAGPMASAVSRTKLDKLVRGDFSPQAAIRDVATIAELVLAECERGGGDTPLIRRSAALFRRAAQSGHGDADMAAVIRAFARDES</sequence>
<dbReference type="InterPro" id="IPR008927">
    <property type="entry name" value="6-PGluconate_DH-like_C_sf"/>
</dbReference>
<evidence type="ECO:0000313" key="6">
    <source>
        <dbReference type="EMBL" id="MDC8016221.1"/>
    </source>
</evidence>
<dbReference type="EMBL" id="JAOVZO020000023">
    <property type="protein sequence ID" value="MDC8016221.1"/>
    <property type="molecule type" value="Genomic_DNA"/>
</dbReference>
<feature type="active site" evidence="3">
    <location>
        <position position="170"/>
    </location>
</feature>
<dbReference type="Pfam" id="PF14833">
    <property type="entry name" value="NAD_binding_11"/>
    <property type="match status" value="1"/>
</dbReference>
<dbReference type="InterPro" id="IPR013328">
    <property type="entry name" value="6PGD_dom2"/>
</dbReference>
<evidence type="ECO:0000256" key="3">
    <source>
        <dbReference type="PIRSR" id="PIRSR000103-1"/>
    </source>
</evidence>
<keyword evidence="2" id="KW-0520">NAD</keyword>
<dbReference type="InterPro" id="IPR006115">
    <property type="entry name" value="6PGDH_NADP-bd"/>
</dbReference>
<dbReference type="AlphaFoldDB" id="A0A9X3YPR3"/>
<dbReference type="Pfam" id="PF03446">
    <property type="entry name" value="NAD_binding_2"/>
    <property type="match status" value="1"/>
</dbReference>
<evidence type="ECO:0000256" key="2">
    <source>
        <dbReference type="ARBA" id="ARBA00023027"/>
    </source>
</evidence>
<evidence type="ECO:0000313" key="7">
    <source>
        <dbReference type="Proteomes" id="UP001139971"/>
    </source>
</evidence>
<feature type="domain" description="3-hydroxyisobutyrate dehydrogenase-like NAD-binding" evidence="5">
    <location>
        <begin position="169"/>
        <end position="283"/>
    </location>
</feature>
<gene>
    <name evidence="6" type="ORF">OD750_027145</name>
</gene>
<organism evidence="6 7">
    <name type="scientific">Tahibacter soli</name>
    <dbReference type="NCBI Taxonomy" id="2983605"/>
    <lineage>
        <taxon>Bacteria</taxon>
        <taxon>Pseudomonadati</taxon>
        <taxon>Pseudomonadota</taxon>
        <taxon>Gammaproteobacteria</taxon>
        <taxon>Lysobacterales</taxon>
        <taxon>Rhodanobacteraceae</taxon>
        <taxon>Tahibacter</taxon>
    </lineage>
</organism>
<dbReference type="Gene3D" id="1.10.1040.10">
    <property type="entry name" value="N-(1-d-carboxylethyl)-l-norvaline Dehydrogenase, domain 2"/>
    <property type="match status" value="1"/>
</dbReference>
<evidence type="ECO:0000259" key="5">
    <source>
        <dbReference type="Pfam" id="PF14833"/>
    </source>
</evidence>
<dbReference type="PIRSF" id="PIRSF000103">
    <property type="entry name" value="HIBADH"/>
    <property type="match status" value="1"/>
</dbReference>
<comment type="caution">
    <text evidence="6">The sequence shown here is derived from an EMBL/GenBank/DDBJ whole genome shotgun (WGS) entry which is preliminary data.</text>
</comment>
<dbReference type="RefSeq" id="WP_263542499.1">
    <property type="nucleotide sequence ID" value="NZ_JAOVZO020000023.1"/>
</dbReference>
<dbReference type="InterPro" id="IPR036291">
    <property type="entry name" value="NAD(P)-bd_dom_sf"/>
</dbReference>
<dbReference type="Gene3D" id="3.40.50.720">
    <property type="entry name" value="NAD(P)-binding Rossmann-like Domain"/>
    <property type="match status" value="1"/>
</dbReference>
<evidence type="ECO:0000256" key="1">
    <source>
        <dbReference type="ARBA" id="ARBA00023002"/>
    </source>
</evidence>